<accession>A0A1U7LT36</accession>
<dbReference type="GO" id="GO:0016020">
    <property type="term" value="C:membrane"/>
    <property type="evidence" value="ECO:0007669"/>
    <property type="project" value="GOC"/>
</dbReference>
<dbReference type="Proteomes" id="UP000186594">
    <property type="component" value="Unassembled WGS sequence"/>
</dbReference>
<comment type="caution">
    <text evidence="3">The sequence shown here is derived from an EMBL/GenBank/DDBJ whole genome shotgun (WGS) entry which is preliminary data.</text>
</comment>
<dbReference type="InterPro" id="IPR029052">
    <property type="entry name" value="Metallo-depent_PP-like"/>
</dbReference>
<proteinExistence type="predicted"/>
<organism evidence="3 4">
    <name type="scientific">Neolecta irregularis (strain DAH-3)</name>
    <dbReference type="NCBI Taxonomy" id="1198029"/>
    <lineage>
        <taxon>Eukaryota</taxon>
        <taxon>Fungi</taxon>
        <taxon>Dikarya</taxon>
        <taxon>Ascomycota</taxon>
        <taxon>Taphrinomycotina</taxon>
        <taxon>Neolectales</taxon>
        <taxon>Neolectaceae</taxon>
        <taxon>Neolecta</taxon>
    </lineage>
</organism>
<keyword evidence="2" id="KW-0812">Transmembrane</keyword>
<dbReference type="AlphaFoldDB" id="A0A1U7LT36"/>
<keyword evidence="3" id="KW-0131">Cell cycle</keyword>
<dbReference type="EMBL" id="LXFE01000309">
    <property type="protein sequence ID" value="OLL25835.1"/>
    <property type="molecule type" value="Genomic_DNA"/>
</dbReference>
<evidence type="ECO:0000256" key="1">
    <source>
        <dbReference type="ARBA" id="ARBA00023136"/>
    </source>
</evidence>
<evidence type="ECO:0000313" key="4">
    <source>
        <dbReference type="Proteomes" id="UP000186594"/>
    </source>
</evidence>
<dbReference type="InterPro" id="IPR033308">
    <property type="entry name" value="PGAP5/Cdc1/Ted1"/>
</dbReference>
<feature type="transmembrane region" description="Helical" evidence="2">
    <location>
        <begin position="54"/>
        <end position="77"/>
    </location>
</feature>
<dbReference type="GO" id="GO:0051301">
    <property type="term" value="P:cell division"/>
    <property type="evidence" value="ECO:0007669"/>
    <property type="project" value="UniProtKB-KW"/>
</dbReference>
<evidence type="ECO:0000313" key="3">
    <source>
        <dbReference type="EMBL" id="OLL25835.1"/>
    </source>
</evidence>
<dbReference type="GO" id="GO:0005783">
    <property type="term" value="C:endoplasmic reticulum"/>
    <property type="evidence" value="ECO:0007669"/>
    <property type="project" value="TreeGrafter"/>
</dbReference>
<dbReference type="OrthoDB" id="5977743at2759"/>
<dbReference type="PANTHER" id="PTHR13315">
    <property type="entry name" value="METALLO PHOSPHOESTERASE RELATED"/>
    <property type="match status" value="1"/>
</dbReference>
<dbReference type="STRING" id="1198029.A0A1U7LT36"/>
<protein>
    <submittedName>
        <fullName evidence="3">Cell division control protein 1</fullName>
    </submittedName>
</protein>
<dbReference type="PANTHER" id="PTHR13315:SF4">
    <property type="entry name" value="METALLOPHOSPHOESTERASE, ISOFORM E"/>
    <property type="match status" value="1"/>
</dbReference>
<dbReference type="GO" id="GO:0006506">
    <property type="term" value="P:GPI anchor biosynthetic process"/>
    <property type="evidence" value="ECO:0007669"/>
    <property type="project" value="InterPro"/>
</dbReference>
<keyword evidence="4" id="KW-1185">Reference proteome</keyword>
<keyword evidence="1 2" id="KW-0472">Membrane</keyword>
<keyword evidence="3" id="KW-0132">Cell division</keyword>
<sequence length="341" mass="39344">MRPANVPRKRSASLTFPALSLVQPPNYICLLPPIFTPNIASFRPSTSLAWFRISFPFSFSACFLFYLFIFWFVLLLWGEGWGFSLAVQRCEWERWESWNSDAIPHRLVIIADPQIVDESSYPNRSRLLLHLTKLYSDVYMRRSFERLRSHLLPETVIFVGDNMDGGRSITLDQYYSSFERFDKIFPPRQDYRLLNNIPGNHDIGFGEDVIEESLIRFEKFFGMGSEMHIVGNHSMVMLDTISMSNESKKTIYGPAWEYFEHMANLCIPKLSCFTDKSNAISSNSFPSCPFIQSSRISMWSFSRKARKDVVYFNSKGLSVSKCLDARAVNDIATALTTRGRV</sequence>
<name>A0A1U7LT36_NEOID</name>
<evidence type="ECO:0000256" key="2">
    <source>
        <dbReference type="SAM" id="Phobius"/>
    </source>
</evidence>
<reference evidence="3 4" key="1">
    <citation type="submission" date="2016-04" db="EMBL/GenBank/DDBJ databases">
        <title>Evolutionary innovation and constraint leading to complex multicellularity in the Ascomycota.</title>
        <authorList>
            <person name="Cisse O."/>
            <person name="Nguyen A."/>
            <person name="Hewitt D.A."/>
            <person name="Jedd G."/>
            <person name="Stajich J.E."/>
        </authorList>
    </citation>
    <scope>NUCLEOTIDE SEQUENCE [LARGE SCALE GENOMIC DNA]</scope>
    <source>
        <strain evidence="3 4">DAH-3</strain>
    </source>
</reference>
<dbReference type="SUPFAM" id="SSF56300">
    <property type="entry name" value="Metallo-dependent phosphatases"/>
    <property type="match status" value="1"/>
</dbReference>
<gene>
    <name evidence="3" type="ORF">NEOLI_000557</name>
</gene>
<keyword evidence="2" id="KW-1133">Transmembrane helix</keyword>